<sequence>MTFTSTYHDIVPGRRIVYSSRLAAEGRHAKVSVTTVEFLPDGPGCRPVLT</sequence>
<proteinExistence type="predicted"/>
<keyword evidence="2" id="KW-1185">Reference proteome</keyword>
<evidence type="ECO:0008006" key="3">
    <source>
        <dbReference type="Google" id="ProtNLM"/>
    </source>
</evidence>
<reference evidence="2" key="1">
    <citation type="journal article" date="2019" name="Int. J. Syst. Evol. Microbiol.">
        <title>The Global Catalogue of Microorganisms (GCM) 10K type strain sequencing project: providing services to taxonomists for standard genome sequencing and annotation.</title>
        <authorList>
            <consortium name="The Broad Institute Genomics Platform"/>
            <consortium name="The Broad Institute Genome Sequencing Center for Infectious Disease"/>
            <person name="Wu L."/>
            <person name="Ma J."/>
        </authorList>
    </citation>
    <scope>NUCLEOTIDE SEQUENCE [LARGE SCALE GENOMIC DNA]</scope>
    <source>
        <strain evidence="2">JCM 17688</strain>
    </source>
</reference>
<gene>
    <name evidence="1" type="ORF">GCM10023147_11000</name>
</gene>
<accession>A0ABP8J8W6</accession>
<dbReference type="InterPro" id="IPR023393">
    <property type="entry name" value="START-like_dom_sf"/>
</dbReference>
<protein>
    <recommendedName>
        <fullName evidence="3">MaoC like domain-containing protein</fullName>
    </recommendedName>
</protein>
<evidence type="ECO:0000313" key="2">
    <source>
        <dbReference type="Proteomes" id="UP001500635"/>
    </source>
</evidence>
<evidence type="ECO:0000313" key="1">
    <source>
        <dbReference type="EMBL" id="GAA4387046.1"/>
    </source>
</evidence>
<name>A0ABP8J8W6_9ACTN</name>
<dbReference type="Proteomes" id="UP001500635">
    <property type="component" value="Unassembled WGS sequence"/>
</dbReference>
<dbReference type="Gene3D" id="3.30.530.20">
    <property type="match status" value="1"/>
</dbReference>
<dbReference type="SUPFAM" id="SSF55961">
    <property type="entry name" value="Bet v1-like"/>
    <property type="match status" value="1"/>
</dbReference>
<dbReference type="EMBL" id="BAABFR010000011">
    <property type="protein sequence ID" value="GAA4387046.1"/>
    <property type="molecule type" value="Genomic_DNA"/>
</dbReference>
<comment type="caution">
    <text evidence="1">The sequence shown here is derived from an EMBL/GenBank/DDBJ whole genome shotgun (WGS) entry which is preliminary data.</text>
</comment>
<organism evidence="1 2">
    <name type="scientific">Tsukamurella soli</name>
    <dbReference type="NCBI Taxonomy" id="644556"/>
    <lineage>
        <taxon>Bacteria</taxon>
        <taxon>Bacillati</taxon>
        <taxon>Actinomycetota</taxon>
        <taxon>Actinomycetes</taxon>
        <taxon>Mycobacteriales</taxon>
        <taxon>Tsukamurellaceae</taxon>
        <taxon>Tsukamurella</taxon>
    </lineage>
</organism>